<dbReference type="PANTHER" id="PTHR12271:SF40">
    <property type="entry name" value="POLY(A) RNA POLYMERASE GLD2"/>
    <property type="match status" value="1"/>
</dbReference>
<dbReference type="SUPFAM" id="SSF81301">
    <property type="entry name" value="Nucleotidyltransferase"/>
    <property type="match status" value="1"/>
</dbReference>
<dbReference type="Proteomes" id="UP001620645">
    <property type="component" value="Unassembled WGS sequence"/>
</dbReference>
<evidence type="ECO:0008006" key="14">
    <source>
        <dbReference type="Google" id="ProtNLM"/>
    </source>
</evidence>
<dbReference type="InterPro" id="IPR043519">
    <property type="entry name" value="NT_sf"/>
</dbReference>
<gene>
    <name evidence="12" type="ORF">niasHS_005364</name>
</gene>
<accession>A0ABD2J973</accession>
<evidence type="ECO:0000256" key="6">
    <source>
        <dbReference type="ARBA" id="ARBA00022723"/>
    </source>
</evidence>
<name>A0ABD2J973_HETSC</name>
<evidence type="ECO:0000256" key="5">
    <source>
        <dbReference type="ARBA" id="ARBA00022679"/>
    </source>
</evidence>
<keyword evidence="7" id="KW-0460">Magnesium</keyword>
<comment type="cofactor">
    <cofactor evidence="2">
        <name>Mg(2+)</name>
        <dbReference type="ChEBI" id="CHEBI:18420"/>
    </cofactor>
</comment>
<organism evidence="12 13">
    <name type="scientific">Heterodera schachtii</name>
    <name type="common">Sugarbeet cyst nematode worm</name>
    <name type="synonym">Tylenchus schachtii</name>
    <dbReference type="NCBI Taxonomy" id="97005"/>
    <lineage>
        <taxon>Eukaryota</taxon>
        <taxon>Metazoa</taxon>
        <taxon>Ecdysozoa</taxon>
        <taxon>Nematoda</taxon>
        <taxon>Chromadorea</taxon>
        <taxon>Rhabditida</taxon>
        <taxon>Tylenchina</taxon>
        <taxon>Tylenchomorpha</taxon>
        <taxon>Tylenchoidea</taxon>
        <taxon>Heteroderidae</taxon>
        <taxon>Heteroderinae</taxon>
        <taxon>Heterodera</taxon>
    </lineage>
</organism>
<evidence type="ECO:0000313" key="12">
    <source>
        <dbReference type="EMBL" id="KAL3087125.1"/>
    </source>
</evidence>
<evidence type="ECO:0000256" key="4">
    <source>
        <dbReference type="ARBA" id="ARBA00022490"/>
    </source>
</evidence>
<feature type="region of interest" description="Disordered" evidence="9">
    <location>
        <begin position="624"/>
        <end position="646"/>
    </location>
</feature>
<dbReference type="GO" id="GO:1990817">
    <property type="term" value="F:poly(A) RNA polymerase activity"/>
    <property type="evidence" value="ECO:0007669"/>
    <property type="project" value="UniProtKB-ARBA"/>
</dbReference>
<feature type="domain" description="Poly(A) RNA polymerase mitochondrial-like central palm" evidence="11">
    <location>
        <begin position="721"/>
        <end position="867"/>
    </location>
</feature>
<feature type="compositionally biased region" description="Basic and acidic residues" evidence="9">
    <location>
        <begin position="310"/>
        <end position="326"/>
    </location>
</feature>
<keyword evidence="5" id="KW-0808">Transferase</keyword>
<feature type="compositionally biased region" description="Polar residues" evidence="9">
    <location>
        <begin position="445"/>
        <end position="465"/>
    </location>
</feature>
<comment type="cofactor">
    <cofactor evidence="1">
        <name>Mn(2+)</name>
        <dbReference type="ChEBI" id="CHEBI:29035"/>
    </cofactor>
</comment>
<comment type="similarity">
    <text evidence="8">Belongs to the DNA polymerase type-B-like family. GLD2 subfamily.</text>
</comment>
<dbReference type="EMBL" id="JBICCN010000185">
    <property type="protein sequence ID" value="KAL3087125.1"/>
    <property type="molecule type" value="Genomic_DNA"/>
</dbReference>
<dbReference type="PANTHER" id="PTHR12271">
    <property type="entry name" value="POLY A POLYMERASE CID PAP -RELATED"/>
    <property type="match status" value="1"/>
</dbReference>
<evidence type="ECO:0000256" key="7">
    <source>
        <dbReference type="ARBA" id="ARBA00022842"/>
    </source>
</evidence>
<evidence type="ECO:0000256" key="1">
    <source>
        <dbReference type="ARBA" id="ARBA00001936"/>
    </source>
</evidence>
<dbReference type="Gene3D" id="1.10.1410.10">
    <property type="match status" value="1"/>
</dbReference>
<feature type="compositionally biased region" description="Polar residues" evidence="9">
    <location>
        <begin position="1"/>
        <end position="30"/>
    </location>
</feature>
<feature type="region of interest" description="Disordered" evidence="9">
    <location>
        <begin position="1"/>
        <end position="465"/>
    </location>
</feature>
<evidence type="ECO:0000256" key="8">
    <source>
        <dbReference type="ARBA" id="ARBA00038491"/>
    </source>
</evidence>
<evidence type="ECO:0000313" key="13">
    <source>
        <dbReference type="Proteomes" id="UP001620645"/>
    </source>
</evidence>
<feature type="compositionally biased region" description="Polar residues" evidence="9">
    <location>
        <begin position="423"/>
        <end position="432"/>
    </location>
</feature>
<reference evidence="12 13" key="1">
    <citation type="submission" date="2024-10" db="EMBL/GenBank/DDBJ databases">
        <authorList>
            <person name="Kim D."/>
        </authorList>
    </citation>
    <scope>NUCLEOTIDE SEQUENCE [LARGE SCALE GENOMIC DNA]</scope>
    <source>
        <strain evidence="12">Taebaek</strain>
    </source>
</reference>
<dbReference type="InterPro" id="IPR054708">
    <property type="entry name" value="MTPAP-like_central"/>
</dbReference>
<comment type="caution">
    <text evidence="12">The sequence shown here is derived from an EMBL/GenBank/DDBJ whole genome shotgun (WGS) entry which is preliminary data.</text>
</comment>
<feature type="compositionally biased region" description="Basic and acidic residues" evidence="9">
    <location>
        <begin position="343"/>
        <end position="356"/>
    </location>
</feature>
<evidence type="ECO:0000259" key="10">
    <source>
        <dbReference type="Pfam" id="PF03828"/>
    </source>
</evidence>
<feature type="compositionally biased region" description="Low complexity" evidence="9">
    <location>
        <begin position="692"/>
        <end position="706"/>
    </location>
</feature>
<feature type="domain" description="PAP-associated" evidence="10">
    <location>
        <begin position="953"/>
        <end position="1012"/>
    </location>
</feature>
<dbReference type="AlphaFoldDB" id="A0ABD2J973"/>
<evidence type="ECO:0000256" key="3">
    <source>
        <dbReference type="ARBA" id="ARBA00004496"/>
    </source>
</evidence>
<feature type="compositionally biased region" description="Polar residues" evidence="9">
    <location>
        <begin position="115"/>
        <end position="132"/>
    </location>
</feature>
<dbReference type="Gene3D" id="3.30.460.10">
    <property type="entry name" value="Beta Polymerase, domain 2"/>
    <property type="match status" value="1"/>
</dbReference>
<evidence type="ECO:0000256" key="9">
    <source>
        <dbReference type="SAM" id="MobiDB-lite"/>
    </source>
</evidence>
<feature type="compositionally biased region" description="Basic and acidic residues" evidence="9">
    <location>
        <begin position="1045"/>
        <end position="1054"/>
    </location>
</feature>
<dbReference type="Pfam" id="PF22600">
    <property type="entry name" value="MTPAP-like_central"/>
    <property type="match status" value="1"/>
</dbReference>
<keyword evidence="13" id="KW-1185">Reference proteome</keyword>
<dbReference type="CDD" id="cd05402">
    <property type="entry name" value="NT_PAP_TUTase"/>
    <property type="match status" value="1"/>
</dbReference>
<feature type="compositionally biased region" description="Polar residues" evidence="9">
    <location>
        <begin position="162"/>
        <end position="179"/>
    </location>
</feature>
<feature type="compositionally biased region" description="Polar residues" evidence="9">
    <location>
        <begin position="636"/>
        <end position="645"/>
    </location>
</feature>
<keyword evidence="4" id="KW-0963">Cytoplasm</keyword>
<dbReference type="GO" id="GO:0046872">
    <property type="term" value="F:metal ion binding"/>
    <property type="evidence" value="ECO:0007669"/>
    <property type="project" value="UniProtKB-KW"/>
</dbReference>
<feature type="compositionally biased region" description="Polar residues" evidence="9">
    <location>
        <begin position="292"/>
        <end position="309"/>
    </location>
</feature>
<evidence type="ECO:0000256" key="2">
    <source>
        <dbReference type="ARBA" id="ARBA00001946"/>
    </source>
</evidence>
<proteinExistence type="inferred from homology"/>
<comment type="subcellular location">
    <subcellularLocation>
        <location evidence="3">Cytoplasm</location>
    </subcellularLocation>
</comment>
<feature type="compositionally biased region" description="Pro residues" evidence="9">
    <location>
        <begin position="139"/>
        <end position="151"/>
    </location>
</feature>
<feature type="compositionally biased region" description="Polar residues" evidence="9">
    <location>
        <begin position="72"/>
        <end position="84"/>
    </location>
</feature>
<feature type="compositionally biased region" description="Polar residues" evidence="9">
    <location>
        <begin position="45"/>
        <end position="56"/>
    </location>
</feature>
<dbReference type="SUPFAM" id="SSF81631">
    <property type="entry name" value="PAP/OAS1 substrate-binding domain"/>
    <property type="match status" value="1"/>
</dbReference>
<feature type="region of interest" description="Disordered" evidence="9">
    <location>
        <begin position="1045"/>
        <end position="1065"/>
    </location>
</feature>
<dbReference type="GO" id="GO:0005737">
    <property type="term" value="C:cytoplasm"/>
    <property type="evidence" value="ECO:0007669"/>
    <property type="project" value="UniProtKB-SubCell"/>
</dbReference>
<sequence length="1094" mass="125162">MSTVTSEDPPVQKQQSRPVPSNRQPQNGTAEDQPDEPPPMKKQQSRPVPSNRQPPNSVEDDQPLLMKKQQGRPVSSNRQPQNGTAEDHSSPVKLGNRQNQNGTAEDQPDQPSPVKKQQSRPVPSNRQPQNGTAEDHPSPVKPVPCNLPPQNDPADDQPRPMKQQQSRPVPSNRQPQNGTAEDHSSPVKLCNRQNRNGTAEDQPDQPSPVKKQQGRPVPSNRHPQNGTAKDQPDHSPPMKKQQGRPVPSNRQAQNGVEEDQLLPVKKQQGRPFRMAEDQPAFVKKQQGRPMTHNRQSSSFNSDWGDSNTPKQEKRWPVPKNRRDNYELNKQYPAMKYGQFPKNDYQKHSERRDDRAAAAKQQQQQRPKARNSPVNENWDILRNEMRQNRPQKNGKFPKNNGPLPRRSSPAEERGRNAAQKKHQQQLYSQSQPMVNGKARKNGYHQKFSSKSPTHGRQNRNGYPNKQQKPVLVASVMLAVQQEERRPKLNSVVGVILSFSTLHQEPMVDFFVYHFKQRKFSHMVKILRTKFPDTCQPGVWFRLIFPEDFDVVEHFRTLTPRDGEEFPVLIPRKVVDCQRRLTTRIRDEQVMFFVTATYRSNCPADDSFLYKCRLGMLKLTRAQLNDGVPDQEQPPVGEQQSPQNSDVSVDELPQRLKIWIVPSGAGDVSAVGYFLVKRIDARIWVSNEPESDSDSSSVNGDATNNGNNNKVPLSHSFAAWFHEMVTAFHEANRLSDERRTSIQQFVDELQQGFRTETGVESLQIELFGSVLSGFGSNDCDIDLCLITTGSTNHEKEQHNGTITQEKRREWLNKLVQYLRKTELYTVISVADARTPIVKFEYHGEEGFHGDISVENGLALYNTELLRLYTHFDNRVSPLGFAVKRWAKLYGINDASAGSISSYAYVVMLIHFLQRIDPPVLPFLQNDRKGQLVEGWNVSFTRQLPEQFSNKNTQLIAQLFHDFLAFYAFQFDMHTDVAQIRTAKPYNKMMRKRELGCGDDQRFRLCVEDPFDLEHNLTSGVREDTLHYIIKCFRSAVRGMARFDEEHFSGQDDEGKGVDGSTKTTPKMTFDQLMRPFKPRRVVHLANNNNNKQQQKQ</sequence>
<keyword evidence="6" id="KW-0479">Metal-binding</keyword>
<dbReference type="InterPro" id="IPR002058">
    <property type="entry name" value="PAP_assoc"/>
</dbReference>
<evidence type="ECO:0000259" key="11">
    <source>
        <dbReference type="Pfam" id="PF22600"/>
    </source>
</evidence>
<protein>
    <recommendedName>
        <fullName evidence="14">PAP-associated domain-containing protein</fullName>
    </recommendedName>
</protein>
<dbReference type="Pfam" id="PF03828">
    <property type="entry name" value="PAP_assoc"/>
    <property type="match status" value="1"/>
</dbReference>
<feature type="region of interest" description="Disordered" evidence="9">
    <location>
        <begin position="686"/>
        <end position="706"/>
    </location>
</feature>